<keyword evidence="1" id="KW-0812">Transmembrane</keyword>
<dbReference type="EMBL" id="CP011097">
    <property type="protein sequence ID" value="AJZ75875.1"/>
    <property type="molecule type" value="Genomic_DNA"/>
</dbReference>
<gene>
    <name evidence="2" type="ORF">SU86_005290</name>
</gene>
<evidence type="ECO:0008006" key="4">
    <source>
        <dbReference type="Google" id="ProtNLM"/>
    </source>
</evidence>
<keyword evidence="3" id="KW-1185">Reference proteome</keyword>
<evidence type="ECO:0000313" key="3">
    <source>
        <dbReference type="Proteomes" id="UP000266745"/>
    </source>
</evidence>
<feature type="transmembrane region" description="Helical" evidence="1">
    <location>
        <begin position="143"/>
        <end position="163"/>
    </location>
</feature>
<dbReference type="STRING" id="1603555.SU86_005290"/>
<evidence type="ECO:0000313" key="2">
    <source>
        <dbReference type="EMBL" id="AJZ75875.1"/>
    </source>
</evidence>
<dbReference type="AlphaFoldDB" id="A0A3G1B4J6"/>
<name>A0A3G1B4J6_9ARCH</name>
<keyword evidence="1" id="KW-0472">Membrane</keyword>
<accession>A0A3G1B4J6</accession>
<dbReference type="Proteomes" id="UP000266745">
    <property type="component" value="Chromosome"/>
</dbReference>
<keyword evidence="1" id="KW-1133">Transmembrane helix</keyword>
<evidence type="ECO:0000256" key="1">
    <source>
        <dbReference type="SAM" id="Phobius"/>
    </source>
</evidence>
<reference evidence="2 3" key="1">
    <citation type="journal article" date="2016" name="Sci. Rep.">
        <title>A novel ammonia-oxidizing archaeon from wastewater treatment plant: Its enrichment, physiological and genomic characteristics.</title>
        <authorList>
            <person name="Li Y."/>
            <person name="Ding K."/>
            <person name="Wen X."/>
            <person name="Zhang B."/>
            <person name="Shen B."/>
            <person name="Yang Y."/>
        </authorList>
    </citation>
    <scope>NUCLEOTIDE SEQUENCE [LARGE SCALE GENOMIC DNA]</scope>
    <source>
        <strain evidence="2 3">SAT1</strain>
    </source>
</reference>
<organism evidence="2 3">
    <name type="scientific">Candidatus Nitrosotenuis cloacae</name>
    <dbReference type="NCBI Taxonomy" id="1603555"/>
    <lineage>
        <taxon>Archaea</taxon>
        <taxon>Nitrososphaerota</taxon>
        <taxon>Candidatus Nitrosotenuis</taxon>
    </lineage>
</organism>
<sequence>MKIILVVVLVLVFLPLLANSAFGHGIGGENLPVSIGNRNATLFVGVQPSVFDPTNNESYLTVKLTDGKTDAVIEHVTFMMELTKDGKQIFNEKFRQSGIAQAGGSFVNFRFSESNVGQTTLRIENIDKSSEYVEIPISVTPEFPASMIIFAAVFSLIPVLSFVRGRRIA</sequence>
<dbReference type="KEGG" id="tah:SU86_005290"/>
<proteinExistence type="predicted"/>
<protein>
    <recommendedName>
        <fullName evidence="4">Copper-binding protein</fullName>
    </recommendedName>
</protein>